<organism evidence="1 2">
    <name type="scientific">Ixodes persulcatus</name>
    <name type="common">Taiga tick</name>
    <dbReference type="NCBI Taxonomy" id="34615"/>
    <lineage>
        <taxon>Eukaryota</taxon>
        <taxon>Metazoa</taxon>
        <taxon>Ecdysozoa</taxon>
        <taxon>Arthropoda</taxon>
        <taxon>Chelicerata</taxon>
        <taxon>Arachnida</taxon>
        <taxon>Acari</taxon>
        <taxon>Parasitiformes</taxon>
        <taxon>Ixodida</taxon>
        <taxon>Ixodoidea</taxon>
        <taxon>Ixodidae</taxon>
        <taxon>Ixodinae</taxon>
        <taxon>Ixodes</taxon>
    </lineage>
</organism>
<dbReference type="EMBL" id="JABSTQ010011550">
    <property type="protein sequence ID" value="KAG0410146.1"/>
    <property type="molecule type" value="Genomic_DNA"/>
</dbReference>
<keyword evidence="2" id="KW-1185">Reference proteome</keyword>
<accession>A0AC60NSR7</accession>
<comment type="caution">
    <text evidence="1">The sequence shown here is derived from an EMBL/GenBank/DDBJ whole genome shotgun (WGS) entry which is preliminary data.</text>
</comment>
<sequence>MDILISLTPGVEGTGTQAASTEAAAANVGPITRGMESMLNQDNLDELGQIRAAKEDGREQVQGTPRPFQGITPPELFSNSLLDLCRQHKRPRMTSRSLNRRTQGITHEPDAIAIDPGRPGDQQLMTAKQNLTKKPNKCKMAAVSHRHIQSHKMAAGLPELTRRRATDDDQEWPLPGTSSRKRKRNPPAMKNDDESMPRLLPVETVVLRSVGKKEVGAFTGKEIREAIERAGVHAQADYTVHRNDKANALSITTRDPALTDKLMQIREIRKGDEANTFQPYKALTRNQCRGVIHLRGQDNQVTPEQLQVDIVCRTQKVVAARPLGKKGNVILITFEGKTRPKRVCYMHEVLTVDEYRPRPLVCFRCHAIGHKMDVCPRENARCGTCGSEHDGMEECTKTPRCTNCDGGHVATSNDCPKRAIPPRSTSTKQTMKLAGKRGVPTPPPPAAIPASQDAGASYAAVTMGTFQSSVPQAYPPQRTDMAMQVLQLQYDGFARVEKQLAELTAANWIKNLVQKDKHTILAGDFNARHTAWGSANKNARGKNIKKACVAAGLQLCNDPDTPTWLAQAMNQNDTSPDLTWVSPRIRVQWQVQADPIGSDHLPIHIRLLIRTTPRRRVTFTKWDDFRSAISRLSGVPFADHIRQALSESRTEYNVREGTPSPDLHLVKLWDKRLEALLCYRTKKSLRNKIRLNHATAAAKRYTIKLCRTIWHSLCDSFNERTGYRTLWKVYKGLAGKTKTSNTGSNLALRLDITEEELAEEAGDCFFPQQSKPPTAEVYTRQPILHEHPADAPFKLAELLDALTAARAKTAPGPDLSQWKDGIELLKAISSKACGAQEDLLRRLVRTILTSKVVYGLNYLRLTKNQEMTLVTMMRAAMRVVTGLPRFTPVDQLERIAQMNTIREIADEMRISQARRLSRTPHGRIILTSSGRPHLIEGPLIPTPTPPWDAEVVTPVKPLPSHQGLENPGRRATQAAIHRREISKLAAHVEVFYTDAARDDSGRTAIAWHSPTRNEASNQLASHTKSTCTAELFAIMFAVETATTTLRPEIRETRIYTDSQEAVRALRRSCTCNATVAQIRELVRQPGARQTIIIAWIPGHADIPGNERADGAAWALLQASIQPSQGLVPSPVQRDVPPDEDYDPSESKKEDKRARKERLSALLPSNPHPIPRGLPRWEQVALHRLQSRSIVTPVWRARFHRPTDQQDTGPDPNCMHCGVPATCHHLVWSCSGASRERVAAINSLPPPLRPTTLREWTHPRSSAPAEQTLVFSSIISYLRSSGTGRYI</sequence>
<dbReference type="Proteomes" id="UP000805193">
    <property type="component" value="Unassembled WGS sequence"/>
</dbReference>
<evidence type="ECO:0000313" key="2">
    <source>
        <dbReference type="Proteomes" id="UP000805193"/>
    </source>
</evidence>
<proteinExistence type="predicted"/>
<evidence type="ECO:0000313" key="1">
    <source>
        <dbReference type="EMBL" id="KAG0410146.1"/>
    </source>
</evidence>
<gene>
    <name evidence="1" type="ORF">HPB47_012728</name>
</gene>
<name>A0AC60NSR7_IXOPE</name>
<protein>
    <submittedName>
        <fullName evidence="1">Uncharacterized protein</fullName>
    </submittedName>
</protein>
<reference evidence="1 2" key="1">
    <citation type="journal article" date="2020" name="Cell">
        <title>Large-Scale Comparative Analyses of Tick Genomes Elucidate Their Genetic Diversity and Vector Capacities.</title>
        <authorList>
            <consortium name="Tick Genome and Microbiome Consortium (TIGMIC)"/>
            <person name="Jia N."/>
            <person name="Wang J."/>
            <person name="Shi W."/>
            <person name="Du L."/>
            <person name="Sun Y."/>
            <person name="Zhan W."/>
            <person name="Jiang J.F."/>
            <person name="Wang Q."/>
            <person name="Zhang B."/>
            <person name="Ji P."/>
            <person name="Bell-Sakyi L."/>
            <person name="Cui X.M."/>
            <person name="Yuan T.T."/>
            <person name="Jiang B.G."/>
            <person name="Yang W.F."/>
            <person name="Lam T.T."/>
            <person name="Chang Q.C."/>
            <person name="Ding S.J."/>
            <person name="Wang X.J."/>
            <person name="Zhu J.G."/>
            <person name="Ruan X.D."/>
            <person name="Zhao L."/>
            <person name="Wei J.T."/>
            <person name="Ye R.Z."/>
            <person name="Que T.C."/>
            <person name="Du C.H."/>
            <person name="Zhou Y.H."/>
            <person name="Cheng J.X."/>
            <person name="Dai P.F."/>
            <person name="Guo W.B."/>
            <person name="Han X.H."/>
            <person name="Huang E.J."/>
            <person name="Li L.F."/>
            <person name="Wei W."/>
            <person name="Gao Y.C."/>
            <person name="Liu J.Z."/>
            <person name="Shao H.Z."/>
            <person name="Wang X."/>
            <person name="Wang C.C."/>
            <person name="Yang T.C."/>
            <person name="Huo Q.B."/>
            <person name="Li W."/>
            <person name="Chen H.Y."/>
            <person name="Chen S.E."/>
            <person name="Zhou L.G."/>
            <person name="Ni X.B."/>
            <person name="Tian J.H."/>
            <person name="Sheng Y."/>
            <person name="Liu T."/>
            <person name="Pan Y.S."/>
            <person name="Xia L.Y."/>
            <person name="Li J."/>
            <person name="Zhao F."/>
            <person name="Cao W.C."/>
        </authorList>
    </citation>
    <scope>NUCLEOTIDE SEQUENCE [LARGE SCALE GENOMIC DNA]</scope>
    <source>
        <strain evidence="1">Iper-2018</strain>
    </source>
</reference>